<evidence type="ECO:0000259" key="5">
    <source>
        <dbReference type="Pfam" id="PF00535"/>
    </source>
</evidence>
<organism evidence="6 7">
    <name type="scientific">Mucilaginibacter arboris</name>
    <dbReference type="NCBI Taxonomy" id="2682090"/>
    <lineage>
        <taxon>Bacteria</taxon>
        <taxon>Pseudomonadati</taxon>
        <taxon>Bacteroidota</taxon>
        <taxon>Sphingobacteriia</taxon>
        <taxon>Sphingobacteriales</taxon>
        <taxon>Sphingobacteriaceae</taxon>
        <taxon>Mucilaginibacter</taxon>
    </lineage>
</organism>
<dbReference type="Proteomes" id="UP000462014">
    <property type="component" value="Unassembled WGS sequence"/>
</dbReference>
<name>A0A7K1SRQ7_9SPHI</name>
<protein>
    <submittedName>
        <fullName evidence="6">Glycosyltransferase</fullName>
    </submittedName>
</protein>
<keyword evidence="4" id="KW-1133">Transmembrane helix</keyword>
<dbReference type="PANTHER" id="PTHR43630:SF1">
    <property type="entry name" value="POLY-BETA-1,6-N-ACETYL-D-GLUCOSAMINE SYNTHASE"/>
    <property type="match status" value="1"/>
</dbReference>
<keyword evidence="4" id="KW-0812">Transmembrane</keyword>
<gene>
    <name evidence="6" type="ORF">GO621_00110</name>
</gene>
<feature type="transmembrane region" description="Helical" evidence="4">
    <location>
        <begin position="335"/>
        <end position="355"/>
    </location>
</feature>
<proteinExistence type="inferred from homology"/>
<feature type="domain" description="Glycosyltransferase 2-like" evidence="5">
    <location>
        <begin position="37"/>
        <end position="206"/>
    </location>
</feature>
<keyword evidence="7" id="KW-1185">Reference proteome</keyword>
<keyword evidence="2" id="KW-0328">Glycosyltransferase</keyword>
<reference evidence="6 7" key="1">
    <citation type="submission" date="2019-12" db="EMBL/GenBank/DDBJ databases">
        <title>Mucilaginibacter sp. HMF7410 genome sequencing and assembly.</title>
        <authorList>
            <person name="Kang H."/>
            <person name="Cha I."/>
            <person name="Kim H."/>
            <person name="Joh K."/>
        </authorList>
    </citation>
    <scope>NUCLEOTIDE SEQUENCE [LARGE SCALE GENOMIC DNA]</scope>
    <source>
        <strain evidence="6 7">HMF7410</strain>
    </source>
</reference>
<comment type="caution">
    <text evidence="6">The sequence shown here is derived from an EMBL/GenBank/DDBJ whole genome shotgun (WGS) entry which is preliminary data.</text>
</comment>
<sequence length="368" mass="41438">MLFTAFYVILFVFLIAGWLRVKQSFLPVKEAFQTKVTVLIAARNEEAGIHQTIEDILAQQYPKELLEVIIADDHSTDRTAEIILSYAGRGVKLLQLKEDQPLNSYKKKAISEAIKLSKGDLMVATDADCRMGPHWLEAIVSKFEKSNVLMLSSPVAFFEDKNLFERLQALEFSAFIGLGASTIGNKKASTCNGANLAYKKSIFNEVGGFKGIDDLASGDDELLLQKIAAKYPDGISFLKQKEAIVYTYAKSTWEEFKQQRRRWASKSVKYKDKAIVALAVGFWFFNALILANLAAGIFNVFYLKVAAVQLLLKIISEGIFLFFVTTFFKRRKLLLLLPLGSLLHVFYVVYIGIIGNKGVYEWKGRKVH</sequence>
<dbReference type="InterPro" id="IPR029044">
    <property type="entry name" value="Nucleotide-diphossugar_trans"/>
</dbReference>
<feature type="transmembrane region" description="Helical" evidence="4">
    <location>
        <begin position="275"/>
        <end position="298"/>
    </location>
</feature>
<evidence type="ECO:0000256" key="3">
    <source>
        <dbReference type="ARBA" id="ARBA00022679"/>
    </source>
</evidence>
<dbReference type="PANTHER" id="PTHR43630">
    <property type="entry name" value="POLY-BETA-1,6-N-ACETYL-D-GLUCOSAMINE SYNTHASE"/>
    <property type="match status" value="1"/>
</dbReference>
<dbReference type="AlphaFoldDB" id="A0A7K1SRQ7"/>
<evidence type="ECO:0000313" key="7">
    <source>
        <dbReference type="Proteomes" id="UP000462014"/>
    </source>
</evidence>
<evidence type="ECO:0000313" key="6">
    <source>
        <dbReference type="EMBL" id="MVN19934.1"/>
    </source>
</evidence>
<feature type="transmembrane region" description="Helical" evidence="4">
    <location>
        <begin position="310"/>
        <end position="328"/>
    </location>
</feature>
<evidence type="ECO:0000256" key="2">
    <source>
        <dbReference type="ARBA" id="ARBA00022676"/>
    </source>
</evidence>
<dbReference type="Pfam" id="PF00535">
    <property type="entry name" value="Glycos_transf_2"/>
    <property type="match status" value="1"/>
</dbReference>
<comment type="similarity">
    <text evidence="1">Belongs to the glycosyltransferase 2 family.</text>
</comment>
<keyword evidence="3 6" id="KW-0808">Transferase</keyword>
<accession>A0A7K1SRQ7</accession>
<feature type="transmembrane region" description="Helical" evidence="4">
    <location>
        <begin position="6"/>
        <end position="21"/>
    </location>
</feature>
<dbReference type="InterPro" id="IPR001173">
    <property type="entry name" value="Glyco_trans_2-like"/>
</dbReference>
<evidence type="ECO:0000256" key="4">
    <source>
        <dbReference type="SAM" id="Phobius"/>
    </source>
</evidence>
<dbReference type="GO" id="GO:0016757">
    <property type="term" value="F:glycosyltransferase activity"/>
    <property type="evidence" value="ECO:0007669"/>
    <property type="project" value="UniProtKB-KW"/>
</dbReference>
<dbReference type="EMBL" id="WPIK01000001">
    <property type="protein sequence ID" value="MVN19934.1"/>
    <property type="molecule type" value="Genomic_DNA"/>
</dbReference>
<evidence type="ECO:0000256" key="1">
    <source>
        <dbReference type="ARBA" id="ARBA00006739"/>
    </source>
</evidence>
<dbReference type="SUPFAM" id="SSF53448">
    <property type="entry name" value="Nucleotide-diphospho-sugar transferases"/>
    <property type="match status" value="1"/>
</dbReference>
<dbReference type="Gene3D" id="3.90.550.10">
    <property type="entry name" value="Spore Coat Polysaccharide Biosynthesis Protein SpsA, Chain A"/>
    <property type="match status" value="1"/>
</dbReference>
<keyword evidence="4" id="KW-0472">Membrane</keyword>